<accession>A0A1H5HV15</accession>
<dbReference type="SUPFAM" id="SSF51905">
    <property type="entry name" value="FAD/NAD(P)-binding domain"/>
    <property type="match status" value="1"/>
</dbReference>
<keyword evidence="4" id="KW-1185">Reference proteome</keyword>
<feature type="domain" description="Amine oxidase" evidence="2">
    <location>
        <begin position="16"/>
        <end position="290"/>
    </location>
</feature>
<evidence type="ECO:0000256" key="1">
    <source>
        <dbReference type="SAM" id="MobiDB-lite"/>
    </source>
</evidence>
<sequence length="369" mass="37269">MTEPSTVDVVVIGGGVAGLVAARAAAIAGAAVTLLEAADTLGGLVGSHLLAGTTLDSGAESFATRGGAVAALAEDLGLPVVTPTPVPARVLHQGTLHPLPAAGVLGIPTDLDAPGLADVLGTDGLARAREDLTLGVTEPQAGTSLADLVRTRMGSAVLDTLVRPIVRGVHSVEPEDLTAEVLLPRIHERLATHGSLAAALADLRAAAPAGSAVAGIDGGMHRLVTALTEDLRSRGVTLLTAAPAQAAHRTTAGGSASRWLVRHGGTGTDGTGNVLTARHVVLATTPPTWHFLAPAEEPATDADADVDLLELQRLASTWPPRTRSTCSPSSSARLTCHPMNEPAPSWPNPARAPRRSPTPAPSGTGWPGP</sequence>
<feature type="compositionally biased region" description="Low complexity" evidence="1">
    <location>
        <begin position="319"/>
        <end position="333"/>
    </location>
</feature>
<evidence type="ECO:0000259" key="2">
    <source>
        <dbReference type="Pfam" id="PF01593"/>
    </source>
</evidence>
<dbReference type="AlphaFoldDB" id="A0A1H5HV15"/>
<dbReference type="RefSeq" id="WP_175477026.1">
    <property type="nucleotide sequence ID" value="NZ_FNTX01000001.1"/>
</dbReference>
<feature type="region of interest" description="Disordered" evidence="1">
    <location>
        <begin position="319"/>
        <end position="369"/>
    </location>
</feature>
<dbReference type="Gene3D" id="3.50.50.60">
    <property type="entry name" value="FAD/NAD(P)-binding domain"/>
    <property type="match status" value="1"/>
</dbReference>
<dbReference type="EMBL" id="FNTX01000001">
    <property type="protein sequence ID" value="SEE31705.1"/>
    <property type="molecule type" value="Genomic_DNA"/>
</dbReference>
<proteinExistence type="predicted"/>
<dbReference type="InterPro" id="IPR050464">
    <property type="entry name" value="Zeta_carotene_desat/Oxidored"/>
</dbReference>
<dbReference type="PANTHER" id="PTHR42923">
    <property type="entry name" value="PROTOPORPHYRINOGEN OXIDASE"/>
    <property type="match status" value="1"/>
</dbReference>
<protein>
    <submittedName>
        <fullName evidence="3">Oxygen-dependent protoporphyrinogen oxidase</fullName>
    </submittedName>
</protein>
<evidence type="ECO:0000313" key="3">
    <source>
        <dbReference type="EMBL" id="SEE31705.1"/>
    </source>
</evidence>
<gene>
    <name evidence="3" type="ORF">SAMN04488554_2074</name>
</gene>
<evidence type="ECO:0000313" key="4">
    <source>
        <dbReference type="Proteomes" id="UP000199220"/>
    </source>
</evidence>
<dbReference type="Proteomes" id="UP000199220">
    <property type="component" value="Unassembled WGS sequence"/>
</dbReference>
<dbReference type="PANTHER" id="PTHR42923:SF3">
    <property type="entry name" value="PROTOPORPHYRINOGEN OXIDASE"/>
    <property type="match status" value="1"/>
</dbReference>
<dbReference type="InterPro" id="IPR036188">
    <property type="entry name" value="FAD/NAD-bd_sf"/>
</dbReference>
<feature type="compositionally biased region" description="Low complexity" evidence="1">
    <location>
        <begin position="348"/>
        <end position="357"/>
    </location>
</feature>
<name>A0A1H5HV15_9MICO</name>
<dbReference type="GO" id="GO:0016491">
    <property type="term" value="F:oxidoreductase activity"/>
    <property type="evidence" value="ECO:0007669"/>
    <property type="project" value="InterPro"/>
</dbReference>
<reference evidence="4" key="1">
    <citation type="submission" date="2016-10" db="EMBL/GenBank/DDBJ databases">
        <authorList>
            <person name="Varghese N."/>
            <person name="Submissions S."/>
        </authorList>
    </citation>
    <scope>NUCLEOTIDE SEQUENCE [LARGE SCALE GENOMIC DNA]</scope>
    <source>
        <strain evidence="4">DSM 21368</strain>
    </source>
</reference>
<dbReference type="Pfam" id="PF01593">
    <property type="entry name" value="Amino_oxidase"/>
    <property type="match status" value="1"/>
</dbReference>
<dbReference type="InterPro" id="IPR002937">
    <property type="entry name" value="Amino_oxidase"/>
</dbReference>
<dbReference type="STRING" id="648782.SAMN04488554_2074"/>
<organism evidence="3 4">
    <name type="scientific">Ruania alba</name>
    <dbReference type="NCBI Taxonomy" id="648782"/>
    <lineage>
        <taxon>Bacteria</taxon>
        <taxon>Bacillati</taxon>
        <taxon>Actinomycetota</taxon>
        <taxon>Actinomycetes</taxon>
        <taxon>Micrococcales</taxon>
        <taxon>Ruaniaceae</taxon>
        <taxon>Ruania</taxon>
    </lineage>
</organism>